<dbReference type="AlphaFoldDB" id="A0AAE9XN94"/>
<keyword evidence="3 5" id="KW-1133">Transmembrane helix</keyword>
<keyword evidence="2 5" id="KW-0812">Transmembrane</keyword>
<feature type="transmembrane region" description="Helical" evidence="5">
    <location>
        <begin position="29"/>
        <end position="49"/>
    </location>
</feature>
<feature type="transmembrane region" description="Helical" evidence="5">
    <location>
        <begin position="55"/>
        <end position="74"/>
    </location>
</feature>
<evidence type="ECO:0000256" key="3">
    <source>
        <dbReference type="ARBA" id="ARBA00022989"/>
    </source>
</evidence>
<comment type="subcellular location">
    <subcellularLocation>
        <location evidence="1">Membrane</location>
        <topology evidence="1">Multi-pass membrane protein</topology>
    </subcellularLocation>
</comment>
<sequence length="352" mass="39824">MNLKEKSNLDINSIKKAIRTSETTHERKLYIYALVLKSLKILVSSVLLITLITTLFGNESSAFAVVLFCLWLTFKNINFGYRFSTSLIILFITIFLLLVSPIMYQLTTPDVGFLINLCSLFTIYLLTVKNPMTGNAGLISFSYIFLLEAQTVKIGIQNLILLGIVSYLLLAVTLYRYHRHENDTVSFWKNFRDNGTNPDKIVWLLQLSFGISLIFYLGHFLGLEKFVWVGFAYSSLISTTSKDIKKRFKDRLSGVLLGSLVYMLLSLVFGEVLLSKFSLIVGLVLGMSGTYKYQSFFNTLGALFIAGTLYGGVESSILRVVNNFLGLIIGLIYFYFSTTFFKFLKRKSGKEA</sequence>
<protein>
    <submittedName>
        <fullName evidence="7">FUSC family protein</fullName>
    </submittedName>
</protein>
<evidence type="ECO:0000313" key="8">
    <source>
        <dbReference type="Proteomes" id="UP001179600"/>
    </source>
</evidence>
<feature type="transmembrane region" description="Helical" evidence="5">
    <location>
        <begin position="325"/>
        <end position="344"/>
    </location>
</feature>
<feature type="transmembrane region" description="Helical" evidence="5">
    <location>
        <begin position="86"/>
        <end position="105"/>
    </location>
</feature>
<dbReference type="Pfam" id="PF13515">
    <property type="entry name" value="FUSC_2"/>
    <property type="match status" value="1"/>
</dbReference>
<dbReference type="RefSeq" id="WP_272163588.1">
    <property type="nucleotide sequence ID" value="NZ_CP116507.1"/>
</dbReference>
<feature type="domain" description="Integral membrane bound transporter" evidence="6">
    <location>
        <begin position="214"/>
        <end position="332"/>
    </location>
</feature>
<evidence type="ECO:0000256" key="5">
    <source>
        <dbReference type="SAM" id="Phobius"/>
    </source>
</evidence>
<evidence type="ECO:0000256" key="2">
    <source>
        <dbReference type="ARBA" id="ARBA00022692"/>
    </source>
</evidence>
<proteinExistence type="predicted"/>
<dbReference type="EMBL" id="CP116507">
    <property type="protein sequence ID" value="WCG23273.1"/>
    <property type="molecule type" value="Genomic_DNA"/>
</dbReference>
<reference evidence="7" key="1">
    <citation type="submission" date="2023-01" db="EMBL/GenBank/DDBJ databases">
        <title>Oxazolidinone resistance genes in florfenicol resistant enterococci from beef cattle and veal calves at slaughter.</title>
        <authorList>
            <person name="Biggel M."/>
        </authorList>
    </citation>
    <scope>NUCLEOTIDE SEQUENCE</scope>
    <source>
        <strain evidence="7">K204-1</strain>
    </source>
</reference>
<accession>A0AAE9XN94</accession>
<dbReference type="GO" id="GO:0016020">
    <property type="term" value="C:membrane"/>
    <property type="evidence" value="ECO:0007669"/>
    <property type="project" value="UniProtKB-SubCell"/>
</dbReference>
<feature type="transmembrane region" description="Helical" evidence="5">
    <location>
        <begin position="158"/>
        <end position="177"/>
    </location>
</feature>
<feature type="transmembrane region" description="Helical" evidence="5">
    <location>
        <begin position="260"/>
        <end position="284"/>
    </location>
</feature>
<feature type="transmembrane region" description="Helical" evidence="5">
    <location>
        <begin position="201"/>
        <end position="221"/>
    </location>
</feature>
<evidence type="ECO:0000256" key="1">
    <source>
        <dbReference type="ARBA" id="ARBA00004141"/>
    </source>
</evidence>
<feature type="transmembrane region" description="Helical" evidence="5">
    <location>
        <begin position="296"/>
        <end position="313"/>
    </location>
</feature>
<name>A0AAE9XN94_9ENTE</name>
<dbReference type="Proteomes" id="UP001179600">
    <property type="component" value="Chromosome"/>
</dbReference>
<evidence type="ECO:0000313" key="7">
    <source>
        <dbReference type="EMBL" id="WCG23273.1"/>
    </source>
</evidence>
<keyword evidence="4 5" id="KW-0472">Membrane</keyword>
<evidence type="ECO:0000256" key="4">
    <source>
        <dbReference type="ARBA" id="ARBA00023136"/>
    </source>
</evidence>
<gene>
    <name evidence="7" type="ORF">PML95_03260</name>
</gene>
<evidence type="ECO:0000259" key="6">
    <source>
        <dbReference type="Pfam" id="PF13515"/>
    </source>
</evidence>
<organism evidence="7 8">
    <name type="scientific">Vagococcus lutrae</name>
    <dbReference type="NCBI Taxonomy" id="81947"/>
    <lineage>
        <taxon>Bacteria</taxon>
        <taxon>Bacillati</taxon>
        <taxon>Bacillota</taxon>
        <taxon>Bacilli</taxon>
        <taxon>Lactobacillales</taxon>
        <taxon>Enterococcaceae</taxon>
        <taxon>Vagococcus</taxon>
    </lineage>
</organism>
<dbReference type="InterPro" id="IPR049453">
    <property type="entry name" value="Memb_transporter_dom"/>
</dbReference>